<reference evidence="8 9" key="1">
    <citation type="submission" date="2017-09" db="EMBL/GenBank/DDBJ databases">
        <title>Depth-based differentiation of microbial function through sediment-hosted aquifers and enrichment of novel symbionts in the deep terrestrial subsurface.</title>
        <authorList>
            <person name="Probst A.J."/>
            <person name="Ladd B."/>
            <person name="Jarett J.K."/>
            <person name="Geller-Mcgrath D.E."/>
            <person name="Sieber C.M."/>
            <person name="Emerson J.B."/>
            <person name="Anantharaman K."/>
            <person name="Thomas B.C."/>
            <person name="Malmstrom R."/>
            <person name="Stieglmeier M."/>
            <person name="Klingl A."/>
            <person name="Woyke T."/>
            <person name="Ryan C.M."/>
            <person name="Banfield J.F."/>
        </authorList>
    </citation>
    <scope>NUCLEOTIDE SEQUENCE [LARGE SCALE GENOMIC DNA]</scope>
    <source>
        <strain evidence="8">CG10_big_fil_rev_8_21_14_0_10_49_38</strain>
    </source>
</reference>
<evidence type="ECO:0000256" key="6">
    <source>
        <dbReference type="PROSITE-ProRule" id="PRU00169"/>
    </source>
</evidence>
<proteinExistence type="predicted"/>
<dbReference type="InterPro" id="IPR001789">
    <property type="entry name" value="Sig_transdc_resp-reg_receiver"/>
</dbReference>
<dbReference type="PROSITE" id="PS50110">
    <property type="entry name" value="RESPONSE_REGULATORY"/>
    <property type="match status" value="1"/>
</dbReference>
<feature type="domain" description="Response regulatory" evidence="7">
    <location>
        <begin position="6"/>
        <end position="123"/>
    </location>
</feature>
<dbReference type="Pfam" id="PF00072">
    <property type="entry name" value="Response_reg"/>
    <property type="match status" value="1"/>
</dbReference>
<evidence type="ECO:0000256" key="5">
    <source>
        <dbReference type="ARBA" id="ARBA00023163"/>
    </source>
</evidence>
<dbReference type="GO" id="GO:0005829">
    <property type="term" value="C:cytosol"/>
    <property type="evidence" value="ECO:0007669"/>
    <property type="project" value="TreeGrafter"/>
</dbReference>
<dbReference type="Gene3D" id="3.40.50.2300">
    <property type="match status" value="1"/>
</dbReference>
<dbReference type="CDD" id="cd17574">
    <property type="entry name" value="REC_OmpR"/>
    <property type="match status" value="1"/>
</dbReference>
<keyword evidence="4" id="KW-0238">DNA-binding</keyword>
<evidence type="ECO:0000256" key="2">
    <source>
        <dbReference type="ARBA" id="ARBA00023012"/>
    </source>
</evidence>
<organism evidence="8 9">
    <name type="scientific">Candidatus Vogelbacteria bacterium CG10_big_fil_rev_8_21_14_0_10_49_38</name>
    <dbReference type="NCBI Taxonomy" id="1975043"/>
    <lineage>
        <taxon>Bacteria</taxon>
        <taxon>Candidatus Vogeliibacteriota</taxon>
    </lineage>
</organism>
<feature type="modified residue" description="4-aspartylphosphate" evidence="6">
    <location>
        <position position="56"/>
    </location>
</feature>
<evidence type="ECO:0000313" key="9">
    <source>
        <dbReference type="Proteomes" id="UP000230431"/>
    </source>
</evidence>
<dbReference type="GO" id="GO:0000976">
    <property type="term" value="F:transcription cis-regulatory region binding"/>
    <property type="evidence" value="ECO:0007669"/>
    <property type="project" value="TreeGrafter"/>
</dbReference>
<protein>
    <submittedName>
        <fullName evidence="8">Response regulator</fullName>
    </submittedName>
</protein>
<dbReference type="InterPro" id="IPR039420">
    <property type="entry name" value="WalR-like"/>
</dbReference>
<dbReference type="EMBL" id="PCYK01000003">
    <property type="protein sequence ID" value="PIR46354.1"/>
    <property type="molecule type" value="Genomic_DNA"/>
</dbReference>
<accession>A0A2H0RK20</accession>
<sequence>MDKKYSILIVDDDKFLVDMYSLKFTESGFTVETAENGPAALTKIDAGLKPDIFLVDIVMPEMDGFELVQHIIERQGDKKPSIIILSNLGQKEDVEKGLSLGADGYIVKASATPSEVVAKVLEIVK</sequence>
<dbReference type="Proteomes" id="UP000230431">
    <property type="component" value="Unassembled WGS sequence"/>
</dbReference>
<keyword evidence="1 6" id="KW-0597">Phosphoprotein</keyword>
<dbReference type="GO" id="GO:0032993">
    <property type="term" value="C:protein-DNA complex"/>
    <property type="evidence" value="ECO:0007669"/>
    <property type="project" value="TreeGrafter"/>
</dbReference>
<keyword evidence="2" id="KW-0902">Two-component regulatory system</keyword>
<gene>
    <name evidence="8" type="ORF">COV08_00255</name>
</gene>
<dbReference type="InterPro" id="IPR011006">
    <property type="entry name" value="CheY-like_superfamily"/>
</dbReference>
<evidence type="ECO:0000256" key="1">
    <source>
        <dbReference type="ARBA" id="ARBA00022553"/>
    </source>
</evidence>
<dbReference type="GO" id="GO:0000156">
    <property type="term" value="F:phosphorelay response regulator activity"/>
    <property type="evidence" value="ECO:0007669"/>
    <property type="project" value="TreeGrafter"/>
</dbReference>
<comment type="caution">
    <text evidence="8">The sequence shown here is derived from an EMBL/GenBank/DDBJ whole genome shotgun (WGS) entry which is preliminary data.</text>
</comment>
<keyword evidence="3" id="KW-0805">Transcription regulation</keyword>
<keyword evidence="5" id="KW-0804">Transcription</keyword>
<dbReference type="GO" id="GO:0006355">
    <property type="term" value="P:regulation of DNA-templated transcription"/>
    <property type="evidence" value="ECO:0007669"/>
    <property type="project" value="TreeGrafter"/>
</dbReference>
<dbReference type="SUPFAM" id="SSF52172">
    <property type="entry name" value="CheY-like"/>
    <property type="match status" value="1"/>
</dbReference>
<evidence type="ECO:0000313" key="8">
    <source>
        <dbReference type="EMBL" id="PIR46354.1"/>
    </source>
</evidence>
<dbReference type="PANTHER" id="PTHR48111:SF1">
    <property type="entry name" value="TWO-COMPONENT RESPONSE REGULATOR ORR33"/>
    <property type="match status" value="1"/>
</dbReference>
<dbReference type="SMART" id="SM00448">
    <property type="entry name" value="REC"/>
    <property type="match status" value="1"/>
</dbReference>
<evidence type="ECO:0000256" key="3">
    <source>
        <dbReference type="ARBA" id="ARBA00023015"/>
    </source>
</evidence>
<dbReference type="AlphaFoldDB" id="A0A2H0RK20"/>
<evidence type="ECO:0000256" key="4">
    <source>
        <dbReference type="ARBA" id="ARBA00023125"/>
    </source>
</evidence>
<dbReference type="PANTHER" id="PTHR48111">
    <property type="entry name" value="REGULATOR OF RPOS"/>
    <property type="match status" value="1"/>
</dbReference>
<name>A0A2H0RK20_9BACT</name>
<evidence type="ECO:0000259" key="7">
    <source>
        <dbReference type="PROSITE" id="PS50110"/>
    </source>
</evidence>